<dbReference type="AlphaFoldDB" id="A0A5A7NVD8"/>
<dbReference type="SUPFAM" id="SSF53822">
    <property type="entry name" value="Periplasmic binding protein-like I"/>
    <property type="match status" value="1"/>
</dbReference>
<accession>A0A5A7NVD8</accession>
<comment type="caution">
    <text evidence="5">The sequence shown here is derived from an EMBL/GenBank/DDBJ whole genome shotgun (WGS) entry which is preliminary data.</text>
</comment>
<dbReference type="EMBL" id="BKDJ01000016">
    <property type="protein sequence ID" value="GER24107.1"/>
    <property type="molecule type" value="Genomic_DNA"/>
</dbReference>
<dbReference type="Proteomes" id="UP000325307">
    <property type="component" value="Unassembled WGS sequence"/>
</dbReference>
<dbReference type="OrthoDB" id="9769193at2"/>
<dbReference type="InterPro" id="IPR025997">
    <property type="entry name" value="SBP_2_dom"/>
</dbReference>
<evidence type="ECO:0000313" key="6">
    <source>
        <dbReference type="Proteomes" id="UP000325307"/>
    </source>
</evidence>
<gene>
    <name evidence="5" type="ORF">NCCP1664_26020</name>
</gene>
<sequence length="357" mass="38077">MNQQLSAPTVARPARRGALAKTAAVLTAGVLLATGCSLKDPGAGSPASAAPAAAQEQAAATGVPSLEGKTVGIAAKDIVHDFSRKVYEELQARVEELGGTVVATQAEAKDDKHVADVENLIAQKPDAIVVILGDAQTLTPALKKVDEAQIPLFTVDFQSEYSKNNVTSDNWTIGSTLARTLAEDIGGSGKVLVFNGFPGVTPCRIRYNELKLVLEDYPQIELITPELQDKYEGTIEDARRQIEDNLRRLPAGEVDAIWSCWDMPQIGAAQAIEAAGRDDVKVYGVDAEPGALDLIADPDSAYQFTVAQQTTAMAQRSADNVALFLDGQADKVTTTSYLDPVFVTKDNVEQVRRDLGI</sequence>
<dbReference type="PANTHER" id="PTHR46847">
    <property type="entry name" value="D-ALLOSE-BINDING PERIPLASMIC PROTEIN-RELATED"/>
    <property type="match status" value="1"/>
</dbReference>
<evidence type="ECO:0000313" key="5">
    <source>
        <dbReference type="EMBL" id="GER24107.1"/>
    </source>
</evidence>
<keyword evidence="3" id="KW-0732">Signal</keyword>
<comment type="similarity">
    <text evidence="2">Belongs to the bacterial solute-binding protein 2 family.</text>
</comment>
<proteinExistence type="inferred from homology"/>
<feature type="domain" description="Periplasmic binding protein" evidence="4">
    <location>
        <begin position="71"/>
        <end position="328"/>
    </location>
</feature>
<dbReference type="PANTHER" id="PTHR46847:SF1">
    <property type="entry name" value="D-ALLOSE-BINDING PERIPLASMIC PROTEIN-RELATED"/>
    <property type="match status" value="1"/>
</dbReference>
<dbReference type="RefSeq" id="WP_149957696.1">
    <property type="nucleotide sequence ID" value="NZ_BKDJ01000016.1"/>
</dbReference>
<comment type="subcellular location">
    <subcellularLocation>
        <location evidence="1">Cell envelope</location>
    </subcellularLocation>
</comment>
<reference evidence="5 6" key="1">
    <citation type="submission" date="2019-09" db="EMBL/GenBank/DDBJ databases">
        <title>Arthrobacter zafarii sp. nov., a moderately thermotolerant and halotolerant actinobacterium isolated from Cholistan desert soil of Pakistan.</title>
        <authorList>
            <person name="Amin A."/>
            <person name="Ahmed I."/>
            <person name="Khalid N."/>
            <person name="Schumann P."/>
            <person name="Busse H.J."/>
            <person name="Khan I.U."/>
            <person name="Li S."/>
            <person name="Li W.J."/>
        </authorList>
    </citation>
    <scope>NUCLEOTIDE SEQUENCE [LARGE SCALE GENOMIC DNA]</scope>
    <source>
        <strain evidence="5 6">NCCP-1664</strain>
    </source>
</reference>
<dbReference type="InterPro" id="IPR028082">
    <property type="entry name" value="Peripla_BP_I"/>
</dbReference>
<name>A0A5A7NVD8_9MICC</name>
<organism evidence="5 6">
    <name type="scientific">Zafaria cholistanensis</name>
    <dbReference type="NCBI Taxonomy" id="1682741"/>
    <lineage>
        <taxon>Bacteria</taxon>
        <taxon>Bacillati</taxon>
        <taxon>Actinomycetota</taxon>
        <taxon>Actinomycetes</taxon>
        <taxon>Micrococcales</taxon>
        <taxon>Micrococcaceae</taxon>
        <taxon>Zafaria</taxon>
    </lineage>
</organism>
<evidence type="ECO:0000256" key="1">
    <source>
        <dbReference type="ARBA" id="ARBA00004196"/>
    </source>
</evidence>
<evidence type="ECO:0000259" key="4">
    <source>
        <dbReference type="Pfam" id="PF13407"/>
    </source>
</evidence>
<evidence type="ECO:0000256" key="2">
    <source>
        <dbReference type="ARBA" id="ARBA00007639"/>
    </source>
</evidence>
<keyword evidence="6" id="KW-1185">Reference proteome</keyword>
<dbReference type="Gene3D" id="3.40.50.2300">
    <property type="match status" value="2"/>
</dbReference>
<protein>
    <submittedName>
        <fullName evidence="5">Sugar ABC transporter substrate-binding protein</fullName>
    </submittedName>
</protein>
<dbReference type="GO" id="GO:0030246">
    <property type="term" value="F:carbohydrate binding"/>
    <property type="evidence" value="ECO:0007669"/>
    <property type="project" value="UniProtKB-ARBA"/>
</dbReference>
<dbReference type="Pfam" id="PF13407">
    <property type="entry name" value="Peripla_BP_4"/>
    <property type="match status" value="1"/>
</dbReference>
<evidence type="ECO:0000256" key="3">
    <source>
        <dbReference type="ARBA" id="ARBA00022729"/>
    </source>
</evidence>
<dbReference type="GO" id="GO:0030313">
    <property type="term" value="C:cell envelope"/>
    <property type="evidence" value="ECO:0007669"/>
    <property type="project" value="UniProtKB-SubCell"/>
</dbReference>